<sequence>MAIAYYYPEGPLGPICDYQIDDDSVRGCSSDSDCPPGYVCVNGRCVPLIDGKEITYGPVDYGDIERITGGGVPAITTRRCRVRTLADGTKEYYDCIDDFLSPIGPPIGYPLIEPEYDWIGGSTDPWGLDDDFEPVTMNPYDCAPFEPDINIIPLKMYRPDGTFVEKVLTERSSPPTFPVRSGVDTIPNGNVGADFVEVNPDNLWYTNPATLAWRITQGSTQIATSVTNKGTWVQVGASNNPANGWTQFMIDYGIYPAVPLDTEQDPLLGQWQTHTTTVNLPTSGTYSMRIESDNFGYIKITDSAAIDAISREIYYNPTIGWGEETISLTLAAGTYTVETRIKNQVIGGGALNLRISGDAAGLVGLKFRWNDNPSTAGTALSSVVIDGVTFNQTGRSGETEAILTVAHSTDYPITINPGTGYGGKEVQMKDIGFFDLDGQDFNAQLTITRFEPEPQVTNVNGYWSEEGNNYAVWVNPEICTLPTLTQTVTYKIDIPADDTYTFTGGADYNFQVFLNDSNTPIISGDGGIFDSGALSTPYSVQQSLTAGELKMVVVCTNDDAGFVDADGDPTGDAFRWDMNPGGWYMKICRGTSCVTPSTVEWVPSGPHSSWGDFADTYLVYPSNNNVLKGTVHTTSYNINVPFPGNYTLEYAVDDAGTISLDGTQIVSSTYNAPSSSTHTINNLTAGPHVITVTCENQTQSQTSDDWTRNPAGIGWTLTPQASASNIAARFKNNGDLLVTGEGFGEVPLTFTSIAATNASVNWSITGNSSDSGYQIASPTKIMWDDDISNGFDENASLTITSITQIGGSNIGVTFSSDGTGIDITGAGSATVEFAFAWNDQVSVSGRSVGSLILLGTTFAQTSSTSGSQTATITVNGSTSQVSYYIGGESFVQTSSAASTTKTIEVDGGGAQGRTYSSSSFYTDNIRTENNGQRLCLNDNSNSNAYMRFMRNVQINRTGGFTEYNDLGFEDTTDTANYFYPIARAIAEEYTSGRFGRTGTFPNRGRAPDESGLAGWVGFYLNDGGSLTGSVDPILFDKLKFAIFTAYANNPLGNEGDLGDIVSVVYPQRCTAHIDIGTLNQGVATNAIIASSLDLRPFIEGGNLVWSTRDATGYTYKPVE</sequence>
<dbReference type="OrthoDB" id="5610at10239"/>
<proteinExistence type="predicted"/>
<dbReference type="KEGG" id="vg:10329378"/>
<dbReference type="GeneID" id="10329378"/>
<keyword evidence="2" id="KW-1185">Reference proteome</keyword>
<dbReference type="Proteomes" id="UP000006532">
    <property type="component" value="Segment"/>
</dbReference>
<name>E3SNZ4_9CAUD</name>
<protein>
    <recommendedName>
        <fullName evidence="3">PA14 domain-containing protein</fullName>
    </recommendedName>
</protein>
<evidence type="ECO:0000313" key="1">
    <source>
        <dbReference type="EMBL" id="ADO98877.1"/>
    </source>
</evidence>
<organism evidence="1 2">
    <name type="scientific">Prochlorococcus phage P-SSM7</name>
    <dbReference type="NCBI Taxonomy" id="445688"/>
    <lineage>
        <taxon>Viruses</taxon>
        <taxon>Duplodnaviria</taxon>
        <taxon>Heunggongvirae</taxon>
        <taxon>Uroviricota</taxon>
        <taxon>Caudoviricetes</taxon>
        <taxon>Pantevenvirales</taxon>
        <taxon>Kyanoviridae</taxon>
        <taxon>Palaemonvirus</taxon>
        <taxon>Palaemonvirus pssm7</taxon>
    </lineage>
</organism>
<gene>
    <name evidence="1" type="ORF">PSSM7_230</name>
</gene>
<reference evidence="1 2" key="1">
    <citation type="journal article" date="2010" name="Environ. Microbiol.">
        <title>Genomic analysis of oceanic cyanobacterial myoviruses compared with T4-like myoviruses from diverse hosts and environments.</title>
        <authorList>
            <person name="Sullivan M.B."/>
            <person name="Huang K.H."/>
            <person name="Ignacio-Espinoza J.C."/>
            <person name="Berlin A.M."/>
            <person name="Kelly L."/>
            <person name="Weigele P.R."/>
            <person name="DeFrancesco A.S."/>
            <person name="Kern S.E."/>
            <person name="Thompson L.R."/>
            <person name="Young S."/>
            <person name="Yandava C."/>
            <person name="Fu R."/>
            <person name="Krastins B."/>
            <person name="Chase M."/>
            <person name="Sarracino D."/>
            <person name="Osburne M.S."/>
            <person name="Henn M.R."/>
            <person name="Chisholm S.W."/>
        </authorList>
    </citation>
    <scope>NUCLEOTIDE SEQUENCE [LARGE SCALE GENOMIC DNA]</scope>
    <source>
        <strain evidence="1">NATL1A-15</strain>
    </source>
</reference>
<dbReference type="EMBL" id="GU071103">
    <property type="protein sequence ID" value="ADO98877.1"/>
    <property type="molecule type" value="Genomic_DNA"/>
</dbReference>
<accession>E3SNZ4</accession>
<evidence type="ECO:0000313" key="2">
    <source>
        <dbReference type="Proteomes" id="UP000006532"/>
    </source>
</evidence>
<dbReference type="RefSeq" id="YP_004325057.1">
    <property type="nucleotide sequence ID" value="NC_015290.1"/>
</dbReference>
<evidence type="ECO:0008006" key="3">
    <source>
        <dbReference type="Google" id="ProtNLM"/>
    </source>
</evidence>